<proteinExistence type="predicted"/>
<dbReference type="KEGG" id="vg:2559565"/>
<organism evidence="1 2">
    <name type="scientific">Burkholderia phage BcepNazgul</name>
    <dbReference type="NCBI Taxonomy" id="242861"/>
    <lineage>
        <taxon>Viruses</taxon>
        <taxon>Duplodnaviria</taxon>
        <taxon>Heunggongvirae</taxon>
        <taxon>Uroviricota</taxon>
        <taxon>Caudoviricetes</taxon>
        <taxon>Casjensviridae</taxon>
        <taxon>Nazgulvirus</taxon>
        <taxon>Nazgulvirus bcepnazgul</taxon>
        <taxon>Burkholderia virus BcepNazgul</taxon>
    </lineage>
</organism>
<sequence length="258" mass="28178">MPQDQILGRGKCYFDKFAPGTFNTTGELYFGNSPSLELAVASTMLDHFDSDEGMKVKDITITLQQDVTTTLQVDNISTDNLALWFTGSKAKVTQAASASPVAPETIIVTPGAWYQLGVSPTNIAGVGAVTDFDAKTTDATPAEIPLTNFNIDLKNGRFQVKPDAADITDTKPISVTYKLAADTYDQVVSAGDQIMGAFRFISHNAYGPSRNYFMPYTKITADGNFQLKGDAWQQLQFKLEVLKKDSATERVYLDGRPM</sequence>
<reference evidence="1" key="1">
    <citation type="submission" date="2006-02" db="EMBL/GenBank/DDBJ databases">
        <title>Complete nucleotide sequence of BcepNazgul, a novel soil phage of Burkholderia cepacia genomovar VII.</title>
        <authorList>
            <person name="Summer E.J."/>
            <person name="Peek M.L."/>
            <person name="Haliburton J.R."/>
            <person name="Hall E."/>
            <person name="Heusinkveld K."/>
            <person name="Simser J."/>
            <person name="No E.G."/>
            <person name="Gonzalez C.F."/>
            <person name="Young R.F."/>
        </authorList>
    </citation>
    <scope>NUCLEOTIDE SEQUENCE [LARGE SCALE GENOMIC DNA]</scope>
</reference>
<gene>
    <name evidence="1" type="ORF">Nazgul53</name>
</gene>
<dbReference type="OrthoDB" id="4379at10239"/>
<dbReference type="RefSeq" id="NP_918986.1">
    <property type="nucleotide sequence ID" value="NC_005091.2"/>
</dbReference>
<evidence type="ECO:0000313" key="1">
    <source>
        <dbReference type="EMBL" id="AAQ63353.1"/>
    </source>
</evidence>
<dbReference type="Proteomes" id="UP000002549">
    <property type="component" value="Segment"/>
</dbReference>
<name>Q6UYI8_9CAUD</name>
<keyword evidence="2" id="KW-1185">Reference proteome</keyword>
<evidence type="ECO:0000313" key="2">
    <source>
        <dbReference type="Proteomes" id="UP000002549"/>
    </source>
</evidence>
<dbReference type="EMBL" id="AY357582">
    <property type="protein sequence ID" value="AAQ63353.1"/>
    <property type="molecule type" value="Genomic_DNA"/>
</dbReference>
<protein>
    <submittedName>
        <fullName evidence="1">Uncharacterized protein</fullName>
    </submittedName>
</protein>
<accession>Q6UYI8</accession>
<dbReference type="GeneID" id="2559565"/>